<organism evidence="2 3">
    <name type="scientific">Russula ochroleuca</name>
    <dbReference type="NCBI Taxonomy" id="152965"/>
    <lineage>
        <taxon>Eukaryota</taxon>
        <taxon>Fungi</taxon>
        <taxon>Dikarya</taxon>
        <taxon>Basidiomycota</taxon>
        <taxon>Agaricomycotina</taxon>
        <taxon>Agaricomycetes</taxon>
        <taxon>Russulales</taxon>
        <taxon>Russulaceae</taxon>
        <taxon>Russula</taxon>
    </lineage>
</organism>
<reference evidence="2" key="2">
    <citation type="journal article" date="2020" name="Nat. Commun.">
        <title>Large-scale genome sequencing of mycorrhizal fungi provides insights into the early evolution of symbiotic traits.</title>
        <authorList>
            <person name="Miyauchi S."/>
            <person name="Kiss E."/>
            <person name="Kuo A."/>
            <person name="Drula E."/>
            <person name="Kohler A."/>
            <person name="Sanchez-Garcia M."/>
            <person name="Morin E."/>
            <person name="Andreopoulos B."/>
            <person name="Barry K.W."/>
            <person name="Bonito G."/>
            <person name="Buee M."/>
            <person name="Carver A."/>
            <person name="Chen C."/>
            <person name="Cichocki N."/>
            <person name="Clum A."/>
            <person name="Culley D."/>
            <person name="Crous P.W."/>
            <person name="Fauchery L."/>
            <person name="Girlanda M."/>
            <person name="Hayes R.D."/>
            <person name="Keri Z."/>
            <person name="LaButti K."/>
            <person name="Lipzen A."/>
            <person name="Lombard V."/>
            <person name="Magnuson J."/>
            <person name="Maillard F."/>
            <person name="Murat C."/>
            <person name="Nolan M."/>
            <person name="Ohm R.A."/>
            <person name="Pangilinan J."/>
            <person name="Pereira M.F."/>
            <person name="Perotto S."/>
            <person name="Peter M."/>
            <person name="Pfister S."/>
            <person name="Riley R."/>
            <person name="Sitrit Y."/>
            <person name="Stielow J.B."/>
            <person name="Szollosi G."/>
            <person name="Zifcakova L."/>
            <person name="Stursova M."/>
            <person name="Spatafora J.W."/>
            <person name="Tedersoo L."/>
            <person name="Vaario L.M."/>
            <person name="Yamada A."/>
            <person name="Yan M."/>
            <person name="Wang P."/>
            <person name="Xu J."/>
            <person name="Bruns T."/>
            <person name="Baldrian P."/>
            <person name="Vilgalys R."/>
            <person name="Dunand C."/>
            <person name="Henrissat B."/>
            <person name="Grigoriev I.V."/>
            <person name="Hibbett D."/>
            <person name="Nagy L.G."/>
            <person name="Martin F.M."/>
        </authorList>
    </citation>
    <scope>NUCLEOTIDE SEQUENCE</scope>
    <source>
        <strain evidence="2">Prilba</strain>
    </source>
</reference>
<accession>A0A9P5TBF4</accession>
<name>A0A9P5TBF4_9AGAM</name>
<evidence type="ECO:0000313" key="3">
    <source>
        <dbReference type="Proteomes" id="UP000759537"/>
    </source>
</evidence>
<reference evidence="2" key="1">
    <citation type="submission" date="2019-10" db="EMBL/GenBank/DDBJ databases">
        <authorList>
            <consortium name="DOE Joint Genome Institute"/>
            <person name="Kuo A."/>
            <person name="Miyauchi S."/>
            <person name="Kiss E."/>
            <person name="Drula E."/>
            <person name="Kohler A."/>
            <person name="Sanchez-Garcia M."/>
            <person name="Andreopoulos B."/>
            <person name="Barry K.W."/>
            <person name="Bonito G."/>
            <person name="Buee M."/>
            <person name="Carver A."/>
            <person name="Chen C."/>
            <person name="Cichocki N."/>
            <person name="Clum A."/>
            <person name="Culley D."/>
            <person name="Crous P.W."/>
            <person name="Fauchery L."/>
            <person name="Girlanda M."/>
            <person name="Hayes R."/>
            <person name="Keri Z."/>
            <person name="LaButti K."/>
            <person name="Lipzen A."/>
            <person name="Lombard V."/>
            <person name="Magnuson J."/>
            <person name="Maillard F."/>
            <person name="Morin E."/>
            <person name="Murat C."/>
            <person name="Nolan M."/>
            <person name="Ohm R."/>
            <person name="Pangilinan J."/>
            <person name="Pereira M."/>
            <person name="Perotto S."/>
            <person name="Peter M."/>
            <person name="Riley R."/>
            <person name="Sitrit Y."/>
            <person name="Stielow B."/>
            <person name="Szollosi G."/>
            <person name="Zifcakova L."/>
            <person name="Stursova M."/>
            <person name="Spatafora J.W."/>
            <person name="Tedersoo L."/>
            <person name="Vaario L.-M."/>
            <person name="Yamada A."/>
            <person name="Yan M."/>
            <person name="Wang P."/>
            <person name="Xu J."/>
            <person name="Bruns T."/>
            <person name="Baldrian P."/>
            <person name="Vilgalys R."/>
            <person name="Henrissat B."/>
            <person name="Grigoriev I.V."/>
            <person name="Hibbett D."/>
            <person name="Nagy L.G."/>
            <person name="Martin F.M."/>
        </authorList>
    </citation>
    <scope>NUCLEOTIDE SEQUENCE</scope>
    <source>
        <strain evidence="2">Prilba</strain>
    </source>
</reference>
<dbReference type="EMBL" id="WHVB01000004">
    <property type="protein sequence ID" value="KAF8483320.1"/>
    <property type="molecule type" value="Genomic_DNA"/>
</dbReference>
<evidence type="ECO:0000256" key="1">
    <source>
        <dbReference type="SAM" id="MobiDB-lite"/>
    </source>
</evidence>
<sequence length="356" mass="39815">MFLFDLFADLVHPFRDARPQIEDSDDEADEFMPLVDNTSEADPSDFLEVDNDYMFMSDPACDVGAKALSDTNLDCVSTPPMSPYPTSPRPLSDDCSTPFSERHWAIRRARSSPRHSPYKIHSREQRQAFIRNHRRKEMFVDDPHDSFIPAAEPSTFPYMADLELPSVGHLSTTPYDAYRATQKTDLTVTMPGLVDRLGLQLLNSFNMSEKPEEDEDVVDPASRKSGLTIKIPGLVDRLALRLLSSLDVKDQTEEDEDVDILSSDGYTGASESSSDSGDIDDDDMLSCFSSSALAAGGPDRSSRHKHRRRTATPYHRAGGIPKRKELWVDTDSRRGIEVPAFLLGSPSRVLRSSRHC</sequence>
<dbReference type="OrthoDB" id="3170750at2759"/>
<comment type="caution">
    <text evidence="2">The sequence shown here is derived from an EMBL/GenBank/DDBJ whole genome shotgun (WGS) entry which is preliminary data.</text>
</comment>
<proteinExistence type="predicted"/>
<dbReference type="Proteomes" id="UP000759537">
    <property type="component" value="Unassembled WGS sequence"/>
</dbReference>
<feature type="region of interest" description="Disordered" evidence="1">
    <location>
        <begin position="253"/>
        <end position="319"/>
    </location>
</feature>
<keyword evidence="3" id="KW-1185">Reference proteome</keyword>
<gene>
    <name evidence="2" type="ORF">DFH94DRAFT_851277</name>
</gene>
<evidence type="ECO:0000313" key="2">
    <source>
        <dbReference type="EMBL" id="KAF8483320.1"/>
    </source>
</evidence>
<dbReference type="AlphaFoldDB" id="A0A9P5TBF4"/>
<protein>
    <submittedName>
        <fullName evidence="2">Uncharacterized protein</fullName>
    </submittedName>
</protein>